<evidence type="ECO:0000259" key="5">
    <source>
        <dbReference type="Pfam" id="PF13693"/>
    </source>
</evidence>
<sequence>MATNWTKQAIIFALRERGTNAAKLAETAKMSRFTLYGGMERPSPKVHDLISEALGVPRQKIWPQFYDQDGRRTGLINASRAA</sequence>
<gene>
    <name evidence="6" type="ORF">AE618_12340</name>
</gene>
<reference evidence="6 7" key="1">
    <citation type="submission" date="2015-07" db="EMBL/GenBank/DDBJ databases">
        <title>Whole genome sequencing of Bosea vaviloviae isolated from cave pool.</title>
        <authorList>
            <person name="Tan N.E.H."/>
            <person name="Lee Y.P."/>
            <person name="Gan H.M."/>
            <person name="Barton H."/>
            <person name="Savka M.A."/>
        </authorList>
    </citation>
    <scope>NUCLEOTIDE SEQUENCE [LARGE SCALE GENOMIC DNA]</scope>
    <source>
        <strain evidence="6 7">SD260</strain>
    </source>
</reference>
<evidence type="ECO:0000256" key="2">
    <source>
        <dbReference type="ARBA" id="ARBA00023015"/>
    </source>
</evidence>
<dbReference type="InterPro" id="IPR010982">
    <property type="entry name" value="Lambda_DNA-bd_dom_sf"/>
</dbReference>
<keyword evidence="3" id="KW-0238">DNA-binding</keyword>
<dbReference type="SUPFAM" id="SSF47413">
    <property type="entry name" value="lambda repressor-like DNA-binding domains"/>
    <property type="match status" value="1"/>
</dbReference>
<keyword evidence="2" id="KW-0805">Transcription regulation</keyword>
<evidence type="ECO:0000313" key="7">
    <source>
        <dbReference type="Proteomes" id="UP000037822"/>
    </source>
</evidence>
<dbReference type="Gene3D" id="1.10.260.40">
    <property type="entry name" value="lambda repressor-like DNA-binding domains"/>
    <property type="match status" value="1"/>
</dbReference>
<protein>
    <recommendedName>
        <fullName evidence="5">Ner winged helix-turn-helix DNA-binding domain-containing protein</fullName>
    </recommendedName>
</protein>
<organism evidence="6 7">
    <name type="scientific">Bosea vaviloviae</name>
    <dbReference type="NCBI Taxonomy" id="1526658"/>
    <lineage>
        <taxon>Bacteria</taxon>
        <taxon>Pseudomonadati</taxon>
        <taxon>Pseudomonadota</taxon>
        <taxon>Alphaproteobacteria</taxon>
        <taxon>Hyphomicrobiales</taxon>
        <taxon>Boseaceae</taxon>
        <taxon>Bosea</taxon>
    </lineage>
</organism>
<evidence type="ECO:0000313" key="6">
    <source>
        <dbReference type="EMBL" id="KPH80556.1"/>
    </source>
</evidence>
<evidence type="ECO:0000256" key="1">
    <source>
        <dbReference type="ARBA" id="ARBA00006157"/>
    </source>
</evidence>
<dbReference type="GO" id="GO:0003677">
    <property type="term" value="F:DNA binding"/>
    <property type="evidence" value="ECO:0007669"/>
    <property type="project" value="UniProtKB-KW"/>
</dbReference>
<dbReference type="Pfam" id="PF13693">
    <property type="entry name" value="HTH_35"/>
    <property type="match status" value="1"/>
</dbReference>
<dbReference type="InterPro" id="IPR038722">
    <property type="entry name" value="Ner_HTH_dom"/>
</dbReference>
<comment type="similarity">
    <text evidence="1">Belongs to the ner transcriptional regulatory family.</text>
</comment>
<dbReference type="EMBL" id="LGSZ01000040">
    <property type="protein sequence ID" value="KPH80556.1"/>
    <property type="molecule type" value="Genomic_DNA"/>
</dbReference>
<evidence type="ECO:0000256" key="4">
    <source>
        <dbReference type="ARBA" id="ARBA00023163"/>
    </source>
</evidence>
<accession>A0A0N0MB72</accession>
<dbReference type="AlphaFoldDB" id="A0A0N0MB72"/>
<dbReference type="Proteomes" id="UP000037822">
    <property type="component" value="Unassembled WGS sequence"/>
</dbReference>
<name>A0A0N0MB72_9HYPH</name>
<proteinExistence type="inferred from homology"/>
<keyword evidence="7" id="KW-1185">Reference proteome</keyword>
<dbReference type="PATRIC" id="fig|1526658.3.peg.3902"/>
<comment type="caution">
    <text evidence="6">The sequence shown here is derived from an EMBL/GenBank/DDBJ whole genome shotgun (WGS) entry which is preliminary data.</text>
</comment>
<dbReference type="RefSeq" id="WP_054209358.1">
    <property type="nucleotide sequence ID" value="NZ_LGSZ01000040.1"/>
</dbReference>
<keyword evidence="4" id="KW-0804">Transcription</keyword>
<feature type="domain" description="Ner winged helix-turn-helix DNA-binding" evidence="5">
    <location>
        <begin position="5"/>
        <end position="72"/>
    </location>
</feature>
<evidence type="ECO:0000256" key="3">
    <source>
        <dbReference type="ARBA" id="ARBA00023125"/>
    </source>
</evidence>